<gene>
    <name evidence="2" type="ordered locus">Amet_2242</name>
</gene>
<sequence>MDAVIRKILNKNQINEPFIKLTTHGIANEIYATPNFILRIPTDHPEANSDAFTESVAAPLAKSNGIKTPELICFDNSYTILNKTYSIWERIHGFTLGEIDDYLHYCNTWKEIGFELGKLHVNIKSCDDPNGWLDNPDRDYTKDMIIKSLLNNDNKSLYLLELVESKYKDQTFSYKKCFVHGDTNEFNFLCTNNDQLLSIIDWGDAGWADPAIDFYMIPIEAIDNVLEGYSQIAGINVEYNFINRIILDKVWTGIEERQDICLLEKNIMKLESQLLKRL</sequence>
<evidence type="ECO:0000313" key="3">
    <source>
        <dbReference type="Proteomes" id="UP000001572"/>
    </source>
</evidence>
<dbReference type="RefSeq" id="WP_012063376.1">
    <property type="nucleotide sequence ID" value="NC_009633.1"/>
</dbReference>
<dbReference type="InterPro" id="IPR051678">
    <property type="entry name" value="AGP_Transferase"/>
</dbReference>
<accession>A6TQD2</accession>
<dbReference type="InterPro" id="IPR002575">
    <property type="entry name" value="Aminoglycoside_PTrfase"/>
</dbReference>
<organism evidence="2 3">
    <name type="scientific">Alkaliphilus metalliredigens (strain QYMF)</name>
    <dbReference type="NCBI Taxonomy" id="293826"/>
    <lineage>
        <taxon>Bacteria</taxon>
        <taxon>Bacillati</taxon>
        <taxon>Bacillota</taxon>
        <taxon>Clostridia</taxon>
        <taxon>Peptostreptococcales</taxon>
        <taxon>Natronincolaceae</taxon>
        <taxon>Alkaliphilus</taxon>
    </lineage>
</organism>
<evidence type="ECO:0000313" key="2">
    <source>
        <dbReference type="EMBL" id="ABR48400.1"/>
    </source>
</evidence>
<dbReference type="InterPro" id="IPR011009">
    <property type="entry name" value="Kinase-like_dom_sf"/>
</dbReference>
<dbReference type="Pfam" id="PF01636">
    <property type="entry name" value="APH"/>
    <property type="match status" value="1"/>
</dbReference>
<dbReference type="Gene3D" id="3.90.1200.10">
    <property type="match status" value="1"/>
</dbReference>
<dbReference type="PANTHER" id="PTHR21310:SF15">
    <property type="entry name" value="AMINOGLYCOSIDE PHOSPHOTRANSFERASE DOMAIN-CONTAINING PROTEIN"/>
    <property type="match status" value="1"/>
</dbReference>
<dbReference type="HOGENOM" id="CLU_999796_0_0_9"/>
<dbReference type="SUPFAM" id="SSF56112">
    <property type="entry name" value="Protein kinase-like (PK-like)"/>
    <property type="match status" value="1"/>
</dbReference>
<evidence type="ECO:0000259" key="1">
    <source>
        <dbReference type="Pfam" id="PF01636"/>
    </source>
</evidence>
<name>A6TQD2_ALKMQ</name>
<dbReference type="KEGG" id="amt:Amet_2242"/>
<dbReference type="AlphaFoldDB" id="A6TQD2"/>
<dbReference type="EMBL" id="CP000724">
    <property type="protein sequence ID" value="ABR48400.1"/>
    <property type="molecule type" value="Genomic_DNA"/>
</dbReference>
<reference evidence="3" key="1">
    <citation type="journal article" date="2016" name="Genome Announc.">
        <title>Complete genome sequence of Alkaliphilus metalliredigens strain QYMF, an alkaliphilic and metal-reducing bacterium isolated from borax-contaminated leachate ponds.</title>
        <authorList>
            <person name="Hwang C."/>
            <person name="Copeland A."/>
            <person name="Lucas S."/>
            <person name="Lapidus A."/>
            <person name="Barry K."/>
            <person name="Detter J.C."/>
            <person name="Glavina Del Rio T."/>
            <person name="Hammon N."/>
            <person name="Israni S."/>
            <person name="Dalin E."/>
            <person name="Tice H."/>
            <person name="Pitluck S."/>
            <person name="Chertkov O."/>
            <person name="Brettin T."/>
            <person name="Bruce D."/>
            <person name="Han C."/>
            <person name="Schmutz J."/>
            <person name="Larimer F."/>
            <person name="Land M.L."/>
            <person name="Hauser L."/>
            <person name="Kyrpides N."/>
            <person name="Mikhailova N."/>
            <person name="Ye Q."/>
            <person name="Zhou J."/>
            <person name="Richardson P."/>
            <person name="Fields M.W."/>
        </authorList>
    </citation>
    <scope>NUCLEOTIDE SEQUENCE [LARGE SCALE GENOMIC DNA]</scope>
    <source>
        <strain evidence="3">QYMF</strain>
    </source>
</reference>
<proteinExistence type="predicted"/>
<dbReference type="eggNOG" id="COG3173">
    <property type="taxonomic scope" value="Bacteria"/>
</dbReference>
<keyword evidence="3" id="KW-1185">Reference proteome</keyword>
<protein>
    <recommendedName>
        <fullName evidence="1">Aminoglycoside phosphotransferase domain-containing protein</fullName>
    </recommendedName>
</protein>
<feature type="domain" description="Aminoglycoside phosphotransferase" evidence="1">
    <location>
        <begin position="35"/>
        <end position="217"/>
    </location>
</feature>
<dbReference type="PANTHER" id="PTHR21310">
    <property type="entry name" value="AMINOGLYCOSIDE PHOSPHOTRANSFERASE-RELATED-RELATED"/>
    <property type="match status" value="1"/>
</dbReference>
<dbReference type="Proteomes" id="UP000001572">
    <property type="component" value="Chromosome"/>
</dbReference>